<dbReference type="OrthoDB" id="9814185at2"/>
<geneLocation type="plasmid" evidence="1 2">
    <name>pJFP838A</name>
</geneLocation>
<dbReference type="RefSeq" id="WP_061429609.1">
    <property type="nucleotide sequence ID" value="NZ_CATNZX010000001.1"/>
</dbReference>
<evidence type="ECO:0000313" key="2">
    <source>
        <dbReference type="Proteomes" id="UP000070260"/>
    </source>
</evidence>
<name>A0A140GR42_CLOPF</name>
<proteinExistence type="predicted"/>
<gene>
    <name evidence="1" type="ORF">JFP838_pA0085</name>
</gene>
<dbReference type="AlphaFoldDB" id="A0A140GR42"/>
<accession>A0A140GR42</accession>
<dbReference type="Proteomes" id="UP000070260">
    <property type="component" value="Plasmid pJFP838A"/>
</dbReference>
<sequence length="100" mass="11432">MFSKDVLIYQLCGGSISRIRAMVGGYNFTEIKDGISFNFKLCRKSNLVVIKYNEGKDLYSMEFLKLNKLGVKSVKLYTDIYGDNIKNVFESFTGLHLTLQ</sequence>
<organism evidence="1 2">
    <name type="scientific">Clostridium perfringens</name>
    <dbReference type="NCBI Taxonomy" id="1502"/>
    <lineage>
        <taxon>Bacteria</taxon>
        <taxon>Bacillati</taxon>
        <taxon>Bacillota</taxon>
        <taxon>Clostridia</taxon>
        <taxon>Eubacteriales</taxon>
        <taxon>Clostridiaceae</taxon>
        <taxon>Clostridium</taxon>
    </lineage>
</organism>
<evidence type="ECO:0000313" key="1">
    <source>
        <dbReference type="EMBL" id="AMN31001.1"/>
    </source>
</evidence>
<reference evidence="1 2" key="1">
    <citation type="journal article" date="2016" name="PLoS ONE">
        <title>Plasmid Characterization and Chromosome Analysis of Two netF+ Clostridium perfringens Isolates Associated with Foal and Canine Necrotizing Enteritis.</title>
        <authorList>
            <person name="Mehdizadeh Gohari I."/>
            <person name="Kropinski A.M."/>
            <person name="Weese S.J."/>
            <person name="Parreira V.R."/>
            <person name="Whitehead A.E."/>
            <person name="Boerlin P."/>
            <person name="Prescott J.F."/>
        </authorList>
    </citation>
    <scope>NUCLEOTIDE SEQUENCE [LARGE SCALE GENOMIC DNA]</scope>
    <source>
        <strain evidence="1 2">JP838</strain>
        <plasmid evidence="2">Plasmid pJFP838A</plasmid>
    </source>
</reference>
<keyword evidence="1" id="KW-0614">Plasmid</keyword>
<protein>
    <submittedName>
        <fullName evidence="1">Uncharacterized protein</fullName>
    </submittedName>
</protein>
<dbReference type="PATRIC" id="fig|1502.177.peg.3292"/>
<dbReference type="EMBL" id="CP013615">
    <property type="protein sequence ID" value="AMN31001.1"/>
    <property type="molecule type" value="Genomic_DNA"/>
</dbReference>